<dbReference type="InterPro" id="IPR047817">
    <property type="entry name" value="ABC2_TM_bact-type"/>
</dbReference>
<feature type="transmembrane region" description="Helical" evidence="5">
    <location>
        <begin position="216"/>
        <end position="238"/>
    </location>
</feature>
<dbReference type="InterPro" id="IPR052902">
    <property type="entry name" value="ABC-2_transporter"/>
</dbReference>
<dbReference type="PIRSF" id="PIRSF006648">
    <property type="entry name" value="DrrB"/>
    <property type="match status" value="1"/>
</dbReference>
<proteinExistence type="inferred from homology"/>
<evidence type="ECO:0000256" key="3">
    <source>
        <dbReference type="ARBA" id="ARBA00022989"/>
    </source>
</evidence>
<keyword evidence="5" id="KW-1003">Cell membrane</keyword>
<dbReference type="OrthoDB" id="266913at2"/>
<dbReference type="InterPro" id="IPR000412">
    <property type="entry name" value="ABC_2_transport"/>
</dbReference>
<dbReference type="InterPro" id="IPR013525">
    <property type="entry name" value="ABC2_TM"/>
</dbReference>
<protein>
    <recommendedName>
        <fullName evidence="5">Transport permease protein</fullName>
    </recommendedName>
</protein>
<feature type="transmembrane region" description="Helical" evidence="5">
    <location>
        <begin position="18"/>
        <end position="39"/>
    </location>
</feature>
<sequence>MWAIAKMELKKNIQDKGLWFWTFILPIVFIIAFVSIFSGDENTSYKEVVTQIIPGYTIMFAFYIMISMVIGLVKDRDKGMVARIASTPLPIKNYFIGKWIPFMVIVLIQIAVLFGFGVVVYDLPLGDPLGLILLSLSLAFIVTGWGMALAVLVKTENMGIALTQIIALGGAMLGGLWLPVDLMPDFMQTISKLLPQYWAIEGYKEIILKGATTLDVLFNILIMVIAGIAGGLIAIAAYPRFLRSSKS</sequence>
<dbReference type="Proteomes" id="UP000050398">
    <property type="component" value="Unassembled WGS sequence"/>
</dbReference>
<accession>A0A0P6W5D8</accession>
<evidence type="ECO:0000256" key="2">
    <source>
        <dbReference type="ARBA" id="ARBA00022692"/>
    </source>
</evidence>
<dbReference type="PANTHER" id="PTHR43027:SF1">
    <property type="entry name" value="DOXORUBICIN RESISTANCE ABC TRANSPORTER PERMEASE PROTEIN DRRC-RELATED"/>
    <property type="match status" value="1"/>
</dbReference>
<gene>
    <name evidence="7" type="ORF">AM506_08845</name>
</gene>
<evidence type="ECO:0000313" key="7">
    <source>
        <dbReference type="EMBL" id="KPL60149.1"/>
    </source>
</evidence>
<dbReference type="PROSITE" id="PS51012">
    <property type="entry name" value="ABC_TM2"/>
    <property type="match status" value="1"/>
</dbReference>
<dbReference type="Pfam" id="PF01061">
    <property type="entry name" value="ABC2_membrane"/>
    <property type="match status" value="1"/>
</dbReference>
<keyword evidence="5" id="KW-0813">Transport</keyword>
<keyword evidence="3 5" id="KW-1133">Transmembrane helix</keyword>
<dbReference type="GO" id="GO:0043190">
    <property type="term" value="C:ATP-binding cassette (ABC) transporter complex"/>
    <property type="evidence" value="ECO:0007669"/>
    <property type="project" value="InterPro"/>
</dbReference>
<reference evidence="7 8" key="1">
    <citation type="submission" date="2015-08" db="EMBL/GenBank/DDBJ databases">
        <title>Draft Genome Sequence of Bacillus vietnamensis UCD-SED5.</title>
        <authorList>
            <person name="Lee R.D."/>
            <person name="Jospin G."/>
            <person name="Lang J.M."/>
            <person name="Coil D.A."/>
            <person name="Eisen J.A."/>
        </authorList>
    </citation>
    <scope>NUCLEOTIDE SEQUENCE [LARGE SCALE GENOMIC DNA]</scope>
    <source>
        <strain evidence="7 8">UCD-SED5</strain>
    </source>
</reference>
<comment type="similarity">
    <text evidence="5">Belongs to the ABC-2 integral membrane protein family.</text>
</comment>
<dbReference type="AlphaFoldDB" id="A0A0P6W5D8"/>
<feature type="transmembrane region" description="Helical" evidence="5">
    <location>
        <begin position="99"/>
        <end position="123"/>
    </location>
</feature>
<dbReference type="PANTHER" id="PTHR43027">
    <property type="entry name" value="DOXORUBICIN RESISTANCE ABC TRANSPORTER PERMEASE PROTEIN DRRC-RELATED"/>
    <property type="match status" value="1"/>
</dbReference>
<dbReference type="GO" id="GO:0140359">
    <property type="term" value="F:ABC-type transporter activity"/>
    <property type="evidence" value="ECO:0007669"/>
    <property type="project" value="InterPro"/>
</dbReference>
<feature type="transmembrane region" description="Helical" evidence="5">
    <location>
        <begin position="51"/>
        <end position="73"/>
    </location>
</feature>
<evidence type="ECO:0000313" key="8">
    <source>
        <dbReference type="Proteomes" id="UP000050398"/>
    </source>
</evidence>
<feature type="transmembrane region" description="Helical" evidence="5">
    <location>
        <begin position="160"/>
        <end position="178"/>
    </location>
</feature>
<evidence type="ECO:0000259" key="6">
    <source>
        <dbReference type="PROSITE" id="PS51012"/>
    </source>
</evidence>
<comment type="caution">
    <text evidence="7">The sequence shown here is derived from an EMBL/GenBank/DDBJ whole genome shotgun (WGS) entry which is preliminary data.</text>
</comment>
<dbReference type="RefSeq" id="WP_060672119.1">
    <property type="nucleotide sequence ID" value="NZ_LIXZ01000005.1"/>
</dbReference>
<organism evidence="7 8">
    <name type="scientific">Rossellomorea vietnamensis</name>
    <dbReference type="NCBI Taxonomy" id="218284"/>
    <lineage>
        <taxon>Bacteria</taxon>
        <taxon>Bacillati</taxon>
        <taxon>Bacillota</taxon>
        <taxon>Bacilli</taxon>
        <taxon>Bacillales</taxon>
        <taxon>Bacillaceae</taxon>
        <taxon>Rossellomorea</taxon>
    </lineage>
</organism>
<comment type="subcellular location">
    <subcellularLocation>
        <location evidence="5">Cell membrane</location>
        <topology evidence="5">Multi-pass membrane protein</topology>
    </subcellularLocation>
    <subcellularLocation>
        <location evidence="1">Membrane</location>
        <topology evidence="1">Multi-pass membrane protein</topology>
    </subcellularLocation>
</comment>
<feature type="transmembrane region" description="Helical" evidence="5">
    <location>
        <begin position="129"/>
        <end position="153"/>
    </location>
</feature>
<dbReference type="eggNOG" id="COG0842">
    <property type="taxonomic scope" value="Bacteria"/>
</dbReference>
<evidence type="ECO:0000256" key="1">
    <source>
        <dbReference type="ARBA" id="ARBA00004141"/>
    </source>
</evidence>
<keyword evidence="4 5" id="KW-0472">Membrane</keyword>
<keyword evidence="2 5" id="KW-0812">Transmembrane</keyword>
<evidence type="ECO:0000256" key="5">
    <source>
        <dbReference type="RuleBase" id="RU361157"/>
    </source>
</evidence>
<feature type="domain" description="ABC transmembrane type-2" evidence="6">
    <location>
        <begin position="17"/>
        <end position="241"/>
    </location>
</feature>
<evidence type="ECO:0000256" key="4">
    <source>
        <dbReference type="ARBA" id="ARBA00023136"/>
    </source>
</evidence>
<dbReference type="EMBL" id="LIXZ01000005">
    <property type="protein sequence ID" value="KPL60149.1"/>
    <property type="molecule type" value="Genomic_DNA"/>
</dbReference>
<dbReference type="PATRIC" id="fig|218284.4.peg.3407"/>
<name>A0A0P6W5D8_9BACI</name>